<evidence type="ECO:0000313" key="1">
    <source>
        <dbReference type="EMBL" id="ETO22950.1"/>
    </source>
</evidence>
<accession>X6N9I8</accession>
<sequence>MLLSRAEKSRQQGPRVQIQWYEHVSTFYSKDIETLNHKNTIGLEELINWLQTASVRKKPRKTSDKDNIPLVQWLKYCGDCVDAAFREERYEHCCRYLTSVLTHFISEGSQFVMMEEQAMDYGIFKYIEILLTMAALLTEKIPRFIQDVEIIWEHMKRVSHIFAGHIELLNTMRVAHTDASRANQSIRTFYDIFVANRDAPCSSKRCDFELSCKALMALDLYMENYSPLTHEILSDKAAYDLDSQLFQWLDKANKCICKQ</sequence>
<protein>
    <submittedName>
        <fullName evidence="1">Uncharacterized protein</fullName>
    </submittedName>
</protein>
<name>X6N9I8_RETFI</name>
<evidence type="ECO:0000313" key="2">
    <source>
        <dbReference type="Proteomes" id="UP000023152"/>
    </source>
</evidence>
<dbReference type="Proteomes" id="UP000023152">
    <property type="component" value="Unassembled WGS sequence"/>
</dbReference>
<dbReference type="AlphaFoldDB" id="X6N9I8"/>
<organism evidence="1 2">
    <name type="scientific">Reticulomyxa filosa</name>
    <dbReference type="NCBI Taxonomy" id="46433"/>
    <lineage>
        <taxon>Eukaryota</taxon>
        <taxon>Sar</taxon>
        <taxon>Rhizaria</taxon>
        <taxon>Retaria</taxon>
        <taxon>Foraminifera</taxon>
        <taxon>Monothalamids</taxon>
        <taxon>Reticulomyxidae</taxon>
        <taxon>Reticulomyxa</taxon>
    </lineage>
</organism>
<keyword evidence="2" id="KW-1185">Reference proteome</keyword>
<dbReference type="EMBL" id="ASPP01010340">
    <property type="protein sequence ID" value="ETO22950.1"/>
    <property type="molecule type" value="Genomic_DNA"/>
</dbReference>
<comment type="caution">
    <text evidence="1">The sequence shown here is derived from an EMBL/GenBank/DDBJ whole genome shotgun (WGS) entry which is preliminary data.</text>
</comment>
<gene>
    <name evidence="1" type="ORF">RFI_14242</name>
</gene>
<proteinExistence type="predicted"/>
<reference evidence="1 2" key="1">
    <citation type="journal article" date="2013" name="Curr. Biol.">
        <title>The Genome of the Foraminiferan Reticulomyxa filosa.</title>
        <authorList>
            <person name="Glockner G."/>
            <person name="Hulsmann N."/>
            <person name="Schleicher M."/>
            <person name="Noegel A.A."/>
            <person name="Eichinger L."/>
            <person name="Gallinger C."/>
            <person name="Pawlowski J."/>
            <person name="Sierra R."/>
            <person name="Euteneuer U."/>
            <person name="Pillet L."/>
            <person name="Moustafa A."/>
            <person name="Platzer M."/>
            <person name="Groth M."/>
            <person name="Szafranski K."/>
            <person name="Schliwa M."/>
        </authorList>
    </citation>
    <scope>NUCLEOTIDE SEQUENCE [LARGE SCALE GENOMIC DNA]</scope>
</reference>